<sequence>MAINLFDFPNKDIQVCRISHDNGYDFSKIHRHDYYEIFLFEKGCGGSQIVDFEEYLVCDRSLFVIAPNQAHLLTRKQMEDGWIIQFSRSSFEKCLPLLPRSIGLKLKCCDHKVLEVAQFNSLIRRIEELVGLLEESDGMMSGKIGLYFSFLIYDFYDKFDSGEDIRMSTLTERFISFVEQDFRSERAIGYYASKLCVSAPTLTKQLKRDVSMTPLEVIHDVLLIEIKLLMKEKLSHKEISHLLHFDSQSSYSRFVMKMTGCKPSDLNKCL</sequence>
<keyword evidence="2" id="KW-1185">Reference proteome</keyword>
<reference evidence="1" key="1">
    <citation type="submission" date="2021-08" db="EMBL/GenBank/DDBJ databases">
        <title>Novel anaerobic bacterium isolated from sea squirt in East Sea, Republic of Korea.</title>
        <authorList>
            <person name="Nguyen T.H."/>
            <person name="Li Z."/>
            <person name="Lee Y.-J."/>
            <person name="Ko J."/>
            <person name="Kim S.-G."/>
        </authorList>
    </citation>
    <scope>NUCLEOTIDE SEQUENCE</scope>
    <source>
        <strain evidence="1">KCTC 25031</strain>
    </source>
</reference>
<gene>
    <name evidence="1" type="ORF">K4L44_06035</name>
</gene>
<evidence type="ECO:0000313" key="2">
    <source>
        <dbReference type="Proteomes" id="UP000826212"/>
    </source>
</evidence>
<accession>A0AC61NKS6</accession>
<protein>
    <submittedName>
        <fullName evidence="1">Helix-turn-helix transcriptional regulator</fullName>
    </submittedName>
</protein>
<evidence type="ECO:0000313" key="1">
    <source>
        <dbReference type="EMBL" id="QZE15390.1"/>
    </source>
</evidence>
<dbReference type="EMBL" id="CP081303">
    <property type="protein sequence ID" value="QZE15390.1"/>
    <property type="molecule type" value="Genomic_DNA"/>
</dbReference>
<name>A0AC61NKS6_9BACT</name>
<dbReference type="Proteomes" id="UP000826212">
    <property type="component" value="Chromosome"/>
</dbReference>
<proteinExistence type="predicted"/>
<organism evidence="1 2">
    <name type="scientific">Halosquirtibacter laminarini</name>
    <dbReference type="NCBI Taxonomy" id="3374600"/>
    <lineage>
        <taxon>Bacteria</taxon>
        <taxon>Pseudomonadati</taxon>
        <taxon>Bacteroidota</taxon>
        <taxon>Bacteroidia</taxon>
        <taxon>Marinilabiliales</taxon>
        <taxon>Prolixibacteraceae</taxon>
        <taxon>Halosquirtibacter</taxon>
    </lineage>
</organism>